<feature type="domain" description="DUF5594" evidence="1">
    <location>
        <begin position="1"/>
        <end position="125"/>
    </location>
</feature>
<reference evidence="2 5" key="2">
    <citation type="submission" date="2020-04" db="EMBL/GenBank/DDBJ databases">
        <authorList>
            <person name="De Canck E."/>
        </authorList>
    </citation>
    <scope>NUCLEOTIDE SEQUENCE [LARGE SCALE GENOMIC DNA]</scope>
    <source>
        <strain evidence="2 5">LMG 27174</strain>
    </source>
</reference>
<sequence>MRPENAARFDEEFAPRIAEAIAAYFATTVHTEVLPYGGPGHPTRLRIHAAPIEHIGHYAHPLNLYLTWDSDEIERLMKEDGQARFARYLAALPRKLAAWHHARELDFLSHTQAEPVALIGGLDFES</sequence>
<dbReference type="EMBL" id="CADIJZ010000008">
    <property type="protein sequence ID" value="CAB3681501.1"/>
    <property type="molecule type" value="Genomic_DNA"/>
</dbReference>
<evidence type="ECO:0000313" key="4">
    <source>
        <dbReference type="Proteomes" id="UP000235659"/>
    </source>
</evidence>
<dbReference type="Pfam" id="PF18057">
    <property type="entry name" value="DUF5594"/>
    <property type="match status" value="1"/>
</dbReference>
<gene>
    <name evidence="3" type="ORF">C0Z16_02510</name>
    <name evidence="2" type="ORF">LMG27174_02692</name>
</gene>
<dbReference type="AlphaFoldDB" id="A0A2N7WW58"/>
<keyword evidence="4" id="KW-1185">Reference proteome</keyword>
<protein>
    <recommendedName>
        <fullName evidence="1">DUF5594 domain-containing protein</fullName>
    </recommendedName>
</protein>
<evidence type="ECO:0000259" key="1">
    <source>
        <dbReference type="Pfam" id="PF18057"/>
    </source>
</evidence>
<dbReference type="Proteomes" id="UP000235659">
    <property type="component" value="Unassembled WGS sequence"/>
</dbReference>
<evidence type="ECO:0000313" key="3">
    <source>
        <dbReference type="EMBL" id="PMS33475.1"/>
    </source>
</evidence>
<name>A0A2N7WW58_9BURK</name>
<organism evidence="2 5">
    <name type="scientific">Paraburkholderia rhynchosiae</name>
    <dbReference type="NCBI Taxonomy" id="487049"/>
    <lineage>
        <taxon>Bacteria</taxon>
        <taxon>Pseudomonadati</taxon>
        <taxon>Pseudomonadota</taxon>
        <taxon>Betaproteobacteria</taxon>
        <taxon>Burkholderiales</taxon>
        <taxon>Burkholderiaceae</taxon>
        <taxon>Paraburkholderia</taxon>
    </lineage>
</organism>
<evidence type="ECO:0000313" key="5">
    <source>
        <dbReference type="Proteomes" id="UP000494205"/>
    </source>
</evidence>
<dbReference type="InterPro" id="IPR040953">
    <property type="entry name" value="DUF5594"/>
</dbReference>
<proteinExistence type="predicted"/>
<dbReference type="RefSeq" id="WP_102630667.1">
    <property type="nucleotide sequence ID" value="NZ_CADIJZ010000008.1"/>
</dbReference>
<dbReference type="EMBL" id="PNXY01000002">
    <property type="protein sequence ID" value="PMS33475.1"/>
    <property type="molecule type" value="Genomic_DNA"/>
</dbReference>
<dbReference type="Proteomes" id="UP000494205">
    <property type="component" value="Unassembled WGS sequence"/>
</dbReference>
<reference evidence="3 4" key="1">
    <citation type="submission" date="2018-01" db="EMBL/GenBank/DDBJ databases">
        <title>Whole genome analyses suggest that Burkholderia sensu lato contains two further novel genera in the rhizoxinica-symbiotica group Mycetohabitans gen. nov., and Trinickia gen. nov.: implications for the evolution of diazotrophy and nodulation in the Burkholderiaceae.</title>
        <authorList>
            <person name="Estrada-de los Santos P."/>
            <person name="Palmer M."/>
            <person name="Chavez-Ramirez B."/>
            <person name="Beukes C."/>
            <person name="Steenkamp E.T."/>
            <person name="Hirsch A.M."/>
            <person name="Manyaka P."/>
            <person name="Maluk M."/>
            <person name="Lafos M."/>
            <person name="Crook M."/>
            <person name="Gross E."/>
            <person name="Simon M.F."/>
            <person name="Bueno dos Reis Junior F."/>
            <person name="Poole P.S."/>
            <person name="Venter S.N."/>
            <person name="James E.K."/>
        </authorList>
    </citation>
    <scope>NUCLEOTIDE SEQUENCE [LARGE SCALE GENOMIC DNA]</scope>
    <source>
        <strain evidence="3 4">WSM 3937</strain>
    </source>
</reference>
<evidence type="ECO:0000313" key="2">
    <source>
        <dbReference type="EMBL" id="CAB3681501.1"/>
    </source>
</evidence>
<dbReference type="OrthoDB" id="8964768at2"/>
<accession>A0A2N7WW58</accession>